<dbReference type="KEGG" id="ahg:AHOG_26815"/>
<evidence type="ECO:0000256" key="1">
    <source>
        <dbReference type="SAM" id="Phobius"/>
    </source>
</evidence>
<keyword evidence="1" id="KW-0472">Membrane</keyword>
<name>A0A221WBE7_9PSEU</name>
<keyword evidence="3" id="KW-1185">Reference proteome</keyword>
<keyword evidence="1" id="KW-0812">Transmembrane</keyword>
<protein>
    <submittedName>
        <fullName evidence="2">Enterobactin exporter EntS</fullName>
    </submittedName>
</protein>
<dbReference type="EMBL" id="CP022521">
    <property type="protein sequence ID" value="ASO22961.1"/>
    <property type="molecule type" value="Genomic_DNA"/>
</dbReference>
<keyword evidence="1" id="KW-1133">Transmembrane helix</keyword>
<organism evidence="2 3">
    <name type="scientific">Actinoalloteichus hoggarensis</name>
    <dbReference type="NCBI Taxonomy" id="1470176"/>
    <lineage>
        <taxon>Bacteria</taxon>
        <taxon>Bacillati</taxon>
        <taxon>Actinomycetota</taxon>
        <taxon>Actinomycetes</taxon>
        <taxon>Pseudonocardiales</taxon>
        <taxon>Pseudonocardiaceae</taxon>
        <taxon>Actinoalloteichus</taxon>
    </lineage>
</organism>
<reference evidence="2 3" key="1">
    <citation type="submission" date="2017-07" db="EMBL/GenBank/DDBJ databases">
        <title>Complete genome sequence of Actinoalloteichus hoggarensis DSM 45943, type strain of Actinoalloteichus hoggarensis.</title>
        <authorList>
            <person name="Ruckert C."/>
            <person name="Nouioui I."/>
            <person name="Willmese J."/>
            <person name="van Wezel G."/>
            <person name="Klenk H.-P."/>
            <person name="Kalinowski J."/>
            <person name="Zotchev S.B."/>
        </authorList>
    </citation>
    <scope>NUCLEOTIDE SEQUENCE [LARGE SCALE GENOMIC DNA]</scope>
    <source>
        <strain evidence="2 3">DSM 45943</strain>
    </source>
</reference>
<dbReference type="AlphaFoldDB" id="A0A221WBE7"/>
<feature type="transmembrane region" description="Helical" evidence="1">
    <location>
        <begin position="21"/>
        <end position="45"/>
    </location>
</feature>
<dbReference type="RefSeq" id="WP_311770185.1">
    <property type="nucleotide sequence ID" value="NZ_CP022521.1"/>
</dbReference>
<proteinExistence type="predicted"/>
<gene>
    <name evidence="2" type="ORF">AHOG_26815</name>
</gene>
<dbReference type="Proteomes" id="UP000204221">
    <property type="component" value="Chromosome"/>
</dbReference>
<sequence length="83" mass="9222">MSLADRLIDVRPLRSSRAFRELWIGSLLSGSGWLIVSVAVLLQVWQLTRNPVRTGAIGLATAVPLLLFTFGGGRWRMRWTDAA</sequence>
<accession>A0A221WBE7</accession>
<feature type="transmembrane region" description="Helical" evidence="1">
    <location>
        <begin position="51"/>
        <end position="70"/>
    </location>
</feature>
<evidence type="ECO:0000313" key="2">
    <source>
        <dbReference type="EMBL" id="ASO22961.1"/>
    </source>
</evidence>
<evidence type="ECO:0000313" key="3">
    <source>
        <dbReference type="Proteomes" id="UP000204221"/>
    </source>
</evidence>